<proteinExistence type="predicted"/>
<dbReference type="AlphaFoldDB" id="A0A5C4RQ92"/>
<evidence type="ECO:0000313" key="2">
    <source>
        <dbReference type="EMBL" id="TNJ32911.1"/>
    </source>
</evidence>
<protein>
    <submittedName>
        <fullName evidence="2">Uncharacterized protein</fullName>
    </submittedName>
</protein>
<dbReference type="Proteomes" id="UP000305760">
    <property type="component" value="Unassembled WGS sequence"/>
</dbReference>
<dbReference type="OrthoDB" id="8563833at2"/>
<keyword evidence="3" id="KW-1185">Reference proteome</keyword>
<dbReference type="RefSeq" id="WP_139450041.1">
    <property type="nucleotide sequence ID" value="NZ_SMDR01000004.1"/>
</dbReference>
<organism evidence="2 3">
    <name type="scientific">Arenimonas terrae</name>
    <dbReference type="NCBI Taxonomy" id="2546226"/>
    <lineage>
        <taxon>Bacteria</taxon>
        <taxon>Pseudomonadati</taxon>
        <taxon>Pseudomonadota</taxon>
        <taxon>Gammaproteobacteria</taxon>
        <taxon>Lysobacterales</taxon>
        <taxon>Lysobacteraceae</taxon>
        <taxon>Arenimonas</taxon>
    </lineage>
</organism>
<gene>
    <name evidence="2" type="ORF">E1B00_14465</name>
</gene>
<evidence type="ECO:0000256" key="1">
    <source>
        <dbReference type="SAM" id="MobiDB-lite"/>
    </source>
</evidence>
<evidence type="ECO:0000313" key="3">
    <source>
        <dbReference type="Proteomes" id="UP000305760"/>
    </source>
</evidence>
<reference evidence="2 3" key="1">
    <citation type="submission" date="2019-03" db="EMBL/GenBank/DDBJ databases">
        <title>Arenimonas daejeonensis sp. nov., isolated from compost.</title>
        <authorList>
            <person name="Jeon C.O."/>
        </authorList>
    </citation>
    <scope>NUCLEOTIDE SEQUENCE [LARGE SCALE GENOMIC DNA]</scope>
    <source>
        <strain evidence="2 3">R29</strain>
    </source>
</reference>
<accession>A0A5C4RQ92</accession>
<comment type="caution">
    <text evidence="2">The sequence shown here is derived from an EMBL/GenBank/DDBJ whole genome shotgun (WGS) entry which is preliminary data.</text>
</comment>
<feature type="region of interest" description="Disordered" evidence="1">
    <location>
        <begin position="355"/>
        <end position="383"/>
    </location>
</feature>
<dbReference type="EMBL" id="SMDR01000004">
    <property type="protein sequence ID" value="TNJ32911.1"/>
    <property type="molecule type" value="Genomic_DNA"/>
</dbReference>
<feature type="compositionally biased region" description="Basic and acidic residues" evidence="1">
    <location>
        <begin position="367"/>
        <end position="383"/>
    </location>
</feature>
<name>A0A5C4RQ92_9GAMM</name>
<sequence>MSKETALEPSDILEFMALRSPKDVGTTQKQIHYIHDRTLVGKGMEVDVVPTPLLSTHSPSMIARTLYRAVFLENRDIADPDLLGFVPMVLAELPDGDPWSAGYLLFADVGDRAVFDFRSAWYLVPDRTADMGGGVELLMELHATLRAMGPGLTLARAKAAALAALHQPSLRQGVLAPAGDFAINLWDLWRRLFDRLYLLYSLRKVLRRRAVVRHDEVIAAMQALHLLETFAVDDLVTAFAGRTEASLSDTEREMLALARRLRPALRDWTLSRQVQPLLVARDAATVQALLRAKPAIHPVFSRGLRHRRPFSAVNPIGVGDLKVVRQRLVAYKPGEISYIHNVMMGENRERKFRRLEKSEDTFSSSTERSEERQSEHQATDRFELKRDAEQTLKQTIGITANGSVTYDSKPVVATVTAGFSFQSAAEESAKTAETLAREVIAKSVDRVSLRASEQRTSVRLLETEETNTQGFNAEDATQHVSGIYRWVDKVYEAQLWNVGRRMMFEFIVPEPAHFLVESRLRAYAQDTPLPEPPVLDLKSVVMPLALTGPDDITLPDYEKLALLYDLSALPPPERPQTRRGFFSDATTGEKTITGSFAVGIDDPNSGQRRFRTRAFTSRLGLEGYRLTGLRVDAFIKFHEANEADPGGSNNFQIFVDGIQVLTRSPGEPMWQVVGQDVDVTATSVPLHEEVEVTIGLTDAILYSFTLGYTATRADDGMADWRRRVYQHVHAIERARVEDANRRLQAQYDADLAAYQAEMAEFRARTANDILQGRSGLLNARVIVEELKKHCITLMAKEFDSYIYDDRLLYPAVATRPGENSYYVFKETPSPAGTPQRLKVEINTETGLNLPAIDLNVANNKAPLVQFLEQAFEWNNLAYLFYPYFWGAAPRWIEMMNRFDAGDPFYTAFLQAGSSRVLLAATPGYEDAVLHYLATGVPWEGGPSPVIDDPLFLPLHEEIRKQQQAGTDGEPEGDPWPFILPTSLVYLQDSSSPLPEFDEPPPVS</sequence>